<feature type="compositionally biased region" description="Basic and acidic residues" evidence="7">
    <location>
        <begin position="1025"/>
        <end position="1041"/>
    </location>
</feature>
<feature type="transmembrane region" description="Helical" evidence="8">
    <location>
        <begin position="432"/>
        <end position="454"/>
    </location>
</feature>
<feature type="transmembrane region" description="Helical" evidence="8">
    <location>
        <begin position="526"/>
        <end position="549"/>
    </location>
</feature>
<keyword evidence="4 8" id="KW-0812">Transmembrane</keyword>
<feature type="transmembrane region" description="Helical" evidence="8">
    <location>
        <begin position="643"/>
        <end position="663"/>
    </location>
</feature>
<feature type="transmembrane region" description="Helical" evidence="8">
    <location>
        <begin position="708"/>
        <end position="726"/>
    </location>
</feature>
<dbReference type="Proteomes" id="UP000001554">
    <property type="component" value="Chromosome 7"/>
</dbReference>
<feature type="transmembrane region" description="Helical" evidence="8">
    <location>
        <begin position="343"/>
        <end position="369"/>
    </location>
</feature>
<feature type="region of interest" description="Disordered" evidence="7">
    <location>
        <begin position="1008"/>
        <end position="1041"/>
    </location>
</feature>
<keyword evidence="6 8" id="KW-0472">Membrane</keyword>
<feature type="transmembrane region" description="Helical" evidence="8">
    <location>
        <begin position="284"/>
        <end position="306"/>
    </location>
</feature>
<evidence type="ECO:0000256" key="2">
    <source>
        <dbReference type="ARBA" id="ARBA00007509"/>
    </source>
</evidence>
<proteinExistence type="inferred from homology"/>
<feature type="transmembrane region" description="Helical" evidence="8">
    <location>
        <begin position="618"/>
        <end position="636"/>
    </location>
</feature>
<dbReference type="GO" id="GO:0035435">
    <property type="term" value="P:phosphate ion transmembrane transport"/>
    <property type="evidence" value="ECO:0007669"/>
    <property type="project" value="InterPro"/>
</dbReference>
<feature type="transmembrane region" description="Helical" evidence="8">
    <location>
        <begin position="591"/>
        <end position="612"/>
    </location>
</feature>
<dbReference type="InterPro" id="IPR009887">
    <property type="entry name" value="ANKH"/>
</dbReference>
<dbReference type="GeneID" id="118420106"/>
<feature type="transmembrane region" description="Helical" evidence="8">
    <location>
        <begin position="978"/>
        <end position="1000"/>
    </location>
</feature>
<reference evidence="10" key="2">
    <citation type="submission" date="2025-08" db="UniProtKB">
        <authorList>
            <consortium name="RefSeq"/>
        </authorList>
    </citation>
    <scope>IDENTIFICATION</scope>
    <source>
        <strain evidence="10">S238N-H82</strain>
        <tissue evidence="10">Testes</tissue>
    </source>
</reference>
<feature type="transmembrane region" description="Helical" evidence="8">
    <location>
        <begin position="76"/>
        <end position="101"/>
    </location>
</feature>
<feature type="transmembrane region" description="Helical" evidence="8">
    <location>
        <begin position="922"/>
        <end position="942"/>
    </location>
</feature>
<evidence type="ECO:0000256" key="7">
    <source>
        <dbReference type="SAM" id="MobiDB-lite"/>
    </source>
</evidence>
<dbReference type="OrthoDB" id="10055429at2759"/>
<reference evidence="9" key="1">
    <citation type="journal article" date="2020" name="Nat. Ecol. Evol.">
        <title>Deeply conserved synteny resolves early events in vertebrate evolution.</title>
        <authorList>
            <person name="Simakov O."/>
            <person name="Marletaz F."/>
            <person name="Yue J.X."/>
            <person name="O'Connell B."/>
            <person name="Jenkins J."/>
            <person name="Brandt A."/>
            <person name="Calef R."/>
            <person name="Tung C.H."/>
            <person name="Huang T.K."/>
            <person name="Schmutz J."/>
            <person name="Satoh N."/>
            <person name="Yu J.K."/>
            <person name="Putnam N.H."/>
            <person name="Green R.E."/>
            <person name="Rokhsar D.S."/>
        </authorList>
    </citation>
    <scope>NUCLEOTIDE SEQUENCE [LARGE SCALE GENOMIC DNA]</scope>
    <source>
        <strain evidence="9">S238N-H82</strain>
    </source>
</reference>
<feature type="transmembrane region" description="Helical" evidence="8">
    <location>
        <begin position="400"/>
        <end position="420"/>
    </location>
</feature>
<keyword evidence="5 8" id="KW-1133">Transmembrane helix</keyword>
<feature type="transmembrane region" description="Helical" evidence="8">
    <location>
        <begin position="501"/>
        <end position="519"/>
    </location>
</feature>
<feature type="transmembrane region" description="Helical" evidence="8">
    <location>
        <begin position="149"/>
        <end position="169"/>
    </location>
</feature>
<feature type="transmembrane region" description="Helical" evidence="8">
    <location>
        <begin position="181"/>
        <end position="208"/>
    </location>
</feature>
<comment type="similarity">
    <text evidence="2">Belongs to the ANKH family.</text>
</comment>
<feature type="transmembrane region" description="Helical" evidence="8">
    <location>
        <begin position="561"/>
        <end position="579"/>
    </location>
</feature>
<feature type="transmembrane region" description="Helical" evidence="8">
    <location>
        <begin position="466"/>
        <end position="489"/>
    </location>
</feature>
<evidence type="ECO:0000256" key="5">
    <source>
        <dbReference type="ARBA" id="ARBA00022989"/>
    </source>
</evidence>
<feature type="transmembrane region" description="Helical" evidence="8">
    <location>
        <begin position="954"/>
        <end position="972"/>
    </location>
</feature>
<evidence type="ECO:0000256" key="1">
    <source>
        <dbReference type="ARBA" id="ARBA00004141"/>
    </source>
</evidence>
<dbReference type="GO" id="GO:0005886">
    <property type="term" value="C:plasma membrane"/>
    <property type="evidence" value="ECO:0000318"/>
    <property type="project" value="GO_Central"/>
</dbReference>
<feature type="compositionally biased region" description="Low complexity" evidence="7">
    <location>
        <begin position="1010"/>
        <end position="1021"/>
    </location>
</feature>
<organism evidence="9 10">
    <name type="scientific">Branchiostoma floridae</name>
    <name type="common">Florida lancelet</name>
    <name type="synonym">Amphioxus</name>
    <dbReference type="NCBI Taxonomy" id="7739"/>
    <lineage>
        <taxon>Eukaryota</taxon>
        <taxon>Metazoa</taxon>
        <taxon>Chordata</taxon>
        <taxon>Cephalochordata</taxon>
        <taxon>Leptocardii</taxon>
        <taxon>Amphioxiformes</taxon>
        <taxon>Branchiostomatidae</taxon>
        <taxon>Branchiostoma</taxon>
    </lineage>
</organism>
<evidence type="ECO:0000313" key="9">
    <source>
        <dbReference type="Proteomes" id="UP000001554"/>
    </source>
</evidence>
<evidence type="ECO:0000313" key="10">
    <source>
        <dbReference type="RefSeq" id="XP_035682701.1"/>
    </source>
</evidence>
<evidence type="ECO:0000256" key="6">
    <source>
        <dbReference type="ARBA" id="ARBA00023136"/>
    </source>
</evidence>
<keyword evidence="3" id="KW-0813">Transport</keyword>
<dbReference type="RefSeq" id="XP_035682701.1">
    <property type="nucleotide sequence ID" value="XM_035826808.1"/>
</dbReference>
<comment type="subcellular location">
    <subcellularLocation>
        <location evidence="1">Membrane</location>
        <topology evidence="1">Multi-pass membrane protein</topology>
    </subcellularLocation>
</comment>
<dbReference type="GO" id="GO:0030504">
    <property type="term" value="F:inorganic diphosphate transmembrane transporter activity"/>
    <property type="evidence" value="ECO:0000318"/>
    <property type="project" value="GO_Central"/>
</dbReference>
<feature type="transmembrane region" description="Helical" evidence="8">
    <location>
        <begin position="873"/>
        <end position="902"/>
    </location>
</feature>
<evidence type="ECO:0000256" key="3">
    <source>
        <dbReference type="ARBA" id="ARBA00022448"/>
    </source>
</evidence>
<dbReference type="AlphaFoldDB" id="A0A9J7MWL8"/>
<name>A0A9J7MWL8_BRAFL</name>
<dbReference type="PANTHER" id="PTHR28384:SF1">
    <property type="entry name" value="PROGRESSIVE ANKYLOSIS PROTEIN HOMOLOG"/>
    <property type="match status" value="1"/>
</dbReference>
<evidence type="ECO:0000256" key="8">
    <source>
        <dbReference type="SAM" id="Phobius"/>
    </source>
</evidence>
<keyword evidence="9" id="KW-1185">Reference proteome</keyword>
<accession>A0A9J7MWL8</accession>
<feature type="transmembrane region" description="Helical" evidence="8">
    <location>
        <begin position="121"/>
        <end position="142"/>
    </location>
</feature>
<protein>
    <submittedName>
        <fullName evidence="10">Uncharacterized protein LOC118420106</fullName>
    </submittedName>
</protein>
<feature type="transmembrane region" description="Helical" evidence="8">
    <location>
        <begin position="675"/>
        <end position="696"/>
    </location>
</feature>
<feature type="transmembrane region" description="Helical" evidence="8">
    <location>
        <begin position="746"/>
        <end position="770"/>
    </location>
</feature>
<dbReference type="OMA" id="YVICLVQ"/>
<evidence type="ECO:0000256" key="4">
    <source>
        <dbReference type="ARBA" id="ARBA00022692"/>
    </source>
</evidence>
<dbReference type="GO" id="GO:0005315">
    <property type="term" value="F:phosphate transmembrane transporter activity"/>
    <property type="evidence" value="ECO:0000318"/>
    <property type="project" value="GO_Central"/>
</dbReference>
<feature type="transmembrane region" description="Helical" evidence="8">
    <location>
        <begin position="258"/>
        <end position="277"/>
    </location>
</feature>
<dbReference type="KEGG" id="bfo:118420106"/>
<sequence>MEDYLRLARFMVPLACTTIATDIGEQALNRGVAFSENVTASYGLAFSLTKFMAGTLQQNRHIGLIMVQQARDGRRAVALTAAMGLVVAAVHLLIALTPLGYLLIERAHQVDSVVGAGSRRAMLFLTAFPLLDGLAYVFIGMLLQYHHSLIVGASSIADVCVQVAVSVALMETALQTTDPLLIPILALYACSYSGYVLVCLQVAVSLALMETALQTTDPLLIPILALYACSYSGYVICLVQVAVSVALMETALQTTDPLLIPILALYACSYSGYLLLCIQVAVSLALYTCSYSGYVICLVQVAVSVALYACSYSGYVICLVQVAVSVALYACSYSGYVICLVQVAVSVALYACSYSGYVICLVQVAVSVALYACSYSGYVICLVQVAVSVALYACSYSGYVICLVQVAVSVALYACSYSGYVICLVQVAVSVALYACSYSGYVLLCLQVAVSLALMETALQTSDPLLIPILALYACSYSGYVICLVQVVVSLELYACSYSGYVLLCLQVAVSLALMETALQTSDPLLIPILALYACSYSGYVICLVQVVVSLELYACSYSGYVLLCLQVAVSLALMETALQTSDPLLIPILALYACSYSGYVICLVQVAVSLALYACSYSGYVICLVQVAVSVALYACSYSGYVICLVQVAVSVALYGCSYSGYVICLVQVAVSVALYACSYSGYVLVCLQVAVSLALMETALQTTDPLLIPILALYACSYSGYVLYVDVAVSLALMETALQTTDPLLIPILALYAAMAVRLALIVAGFLYKVGPKIRHARPLADKDSFTVVRALKFWWPLALVTAVNRISRPIINLLVARELGGSDAVEAVAVLTVTYPIGHLPYAWLNEMKSLAPAFRKSGQGRRVVPWRTLWKFSCICLLLTLTVSLVLFYVPGITFAIMTGWIETSADIARLCRKPLQIFTFVAVPVSIRAYLTSWLMVQKRTWILTPSAIFRTVALVTALLVLPKLSIRGADMGIAALLTGFLAEVSVVAVGFLIVRRKLRNPAQTTDGDNTETEGTSSQCHDEADRPMLEEKETSL</sequence>
<feature type="transmembrane region" description="Helical" evidence="8">
    <location>
        <begin position="375"/>
        <end position="393"/>
    </location>
</feature>
<dbReference type="PANTHER" id="PTHR28384">
    <property type="entry name" value="PROGRESSIVE ANKYLOSIS PROTEIN HOMOLOG"/>
    <property type="match status" value="1"/>
</dbReference>
<feature type="transmembrane region" description="Helical" evidence="8">
    <location>
        <begin position="220"/>
        <end position="246"/>
    </location>
</feature>
<gene>
    <name evidence="10" type="primary">LOC118420106</name>
</gene>
<dbReference type="Pfam" id="PF07260">
    <property type="entry name" value="ANKH"/>
    <property type="match status" value="2"/>
</dbReference>